<dbReference type="GeneID" id="93520705"/>
<dbReference type="Proteomes" id="UP000005012">
    <property type="component" value="Chromosome"/>
</dbReference>
<dbReference type="PATRIC" id="fig|1157951.4.peg.2760"/>
<gene>
    <name evidence="1" type="ordered locus">S70_13740</name>
</gene>
<sequence>MKIKNPFYSLTSWLNNDHTHESKIAKVKNSDHSFPVKTSKINQAENTHWQPKITDEESAIDFINQYFHLPENIANKPDTKLSLKSLSLDNQKVTIEFNKEISSYFNEENQDKTDILMTQNELIAALNYQIRRWGKGDEIIEDENSKITIKSEGKISCLEQISRDIGAMKIIFKSENGSSIVLDSINDIYYAFKKLPPEHISHLCNIANQKHILNAYIDIYNTNQNRDKINISQRENKGTVQIEITENGYLITSHCRYQLEQIEPQRLISGSIIEIKRATCFNVNKDHTLKFDNLDKLTIKIELETNPTLIKIP</sequence>
<proteinExistence type="predicted"/>
<dbReference type="KEGG" id="psi:S70_13740"/>
<reference evidence="1 2" key="1">
    <citation type="journal article" date="2012" name="J. Bacteriol.">
        <title>Complete Genome Sequence of Providencia stuartii Clinical Isolate MRSN 2154.</title>
        <authorList>
            <person name="Clifford R.J."/>
            <person name="Hang J."/>
            <person name="Riley M.C."/>
            <person name="Onmus-Leone F."/>
            <person name="Kuschner R.A."/>
            <person name="Lesho E.P."/>
            <person name="Waterman P.E."/>
        </authorList>
    </citation>
    <scope>NUCLEOTIDE SEQUENCE [LARGE SCALE GENOMIC DNA]</scope>
    <source>
        <strain evidence="1 2">MRSN 2154</strain>
    </source>
</reference>
<evidence type="ECO:0000313" key="1">
    <source>
        <dbReference type="EMBL" id="AFH94585.1"/>
    </source>
</evidence>
<protein>
    <submittedName>
        <fullName evidence="1">Uncharacterized protein</fullName>
    </submittedName>
</protein>
<dbReference type="RefSeq" id="WP_014657536.1">
    <property type="nucleotide sequence ID" value="NC_017731.1"/>
</dbReference>
<organism evidence="1 2">
    <name type="scientific">Providencia stuartii (strain MRSN 2154)</name>
    <dbReference type="NCBI Taxonomy" id="1157951"/>
    <lineage>
        <taxon>Bacteria</taxon>
        <taxon>Pseudomonadati</taxon>
        <taxon>Pseudomonadota</taxon>
        <taxon>Gammaproteobacteria</taxon>
        <taxon>Enterobacterales</taxon>
        <taxon>Morganellaceae</taxon>
        <taxon>Providencia</taxon>
    </lineage>
</organism>
<dbReference type="OrthoDB" id="10006108at2"/>
<evidence type="ECO:0000313" key="2">
    <source>
        <dbReference type="Proteomes" id="UP000005012"/>
    </source>
</evidence>
<name>A0A140NNA9_PROSM</name>
<accession>A0A140NNA9</accession>
<dbReference type="HOGENOM" id="CLU_979562_0_0_6"/>
<reference evidence="2" key="2">
    <citation type="submission" date="2012-04" db="EMBL/GenBank/DDBJ databases">
        <title>Complete genome sequence of Providencia stuartii clinical isolate MRSN 2154.</title>
        <authorList>
            <person name="Clifford R.J."/>
            <person name="Hang J."/>
            <person name="Riley M.C."/>
            <person name="Onmus-Leone F."/>
            <person name="Kuschner R.A."/>
            <person name="Lesho E.P."/>
            <person name="Waterman P.E."/>
        </authorList>
    </citation>
    <scope>NUCLEOTIDE SEQUENCE [LARGE SCALE GENOMIC DNA]</scope>
    <source>
        <strain evidence="2">MRSN 2154</strain>
    </source>
</reference>
<dbReference type="AlphaFoldDB" id="A0A140NNA9"/>
<dbReference type="EMBL" id="CP003488">
    <property type="protein sequence ID" value="AFH94585.1"/>
    <property type="molecule type" value="Genomic_DNA"/>
</dbReference>